<dbReference type="Proteomes" id="UP000054047">
    <property type="component" value="Unassembled WGS sequence"/>
</dbReference>
<evidence type="ECO:0000256" key="1">
    <source>
        <dbReference type="SAM" id="MobiDB-lite"/>
    </source>
</evidence>
<sequence length="150" mass="17006">MAYRSTPCPSEPDHLSPAENFLGRKLSIVLDLMNSCPEDHVGQRDVKMEAICNRRSDARRRHFAVDDAVYAKDYRDRKPFGRLASSYAELEALITLIAVLLDVFDLKLFDSRADTEGSTPEDATDPPTPPLRRSSRQRHLNVDPTKKTYS</sequence>
<organism evidence="2 3">
    <name type="scientific">Ancylostoma duodenale</name>
    <dbReference type="NCBI Taxonomy" id="51022"/>
    <lineage>
        <taxon>Eukaryota</taxon>
        <taxon>Metazoa</taxon>
        <taxon>Ecdysozoa</taxon>
        <taxon>Nematoda</taxon>
        <taxon>Chromadorea</taxon>
        <taxon>Rhabditida</taxon>
        <taxon>Rhabditina</taxon>
        <taxon>Rhabditomorpha</taxon>
        <taxon>Strongyloidea</taxon>
        <taxon>Ancylostomatidae</taxon>
        <taxon>Ancylostomatinae</taxon>
        <taxon>Ancylostoma</taxon>
    </lineage>
</organism>
<name>A0A0C2DHI1_9BILA</name>
<gene>
    <name evidence="2" type="ORF">ANCDUO_00260</name>
</gene>
<protein>
    <submittedName>
        <fullName evidence="2">Uncharacterized protein</fullName>
    </submittedName>
</protein>
<proteinExistence type="predicted"/>
<feature type="compositionally biased region" description="Basic and acidic residues" evidence="1">
    <location>
        <begin position="140"/>
        <end position="150"/>
    </location>
</feature>
<dbReference type="OrthoDB" id="5864777at2759"/>
<feature type="region of interest" description="Disordered" evidence="1">
    <location>
        <begin position="114"/>
        <end position="150"/>
    </location>
</feature>
<evidence type="ECO:0000313" key="3">
    <source>
        <dbReference type="Proteomes" id="UP000054047"/>
    </source>
</evidence>
<evidence type="ECO:0000313" key="2">
    <source>
        <dbReference type="EMBL" id="KIH69398.1"/>
    </source>
</evidence>
<keyword evidence="3" id="KW-1185">Reference proteome</keyword>
<dbReference type="AlphaFoldDB" id="A0A0C2DHI1"/>
<reference evidence="2 3" key="1">
    <citation type="submission" date="2013-12" db="EMBL/GenBank/DDBJ databases">
        <title>Draft genome of the parsitic nematode Ancylostoma duodenale.</title>
        <authorList>
            <person name="Mitreva M."/>
        </authorList>
    </citation>
    <scope>NUCLEOTIDE SEQUENCE [LARGE SCALE GENOMIC DNA]</scope>
    <source>
        <strain evidence="2 3">Zhejiang</strain>
    </source>
</reference>
<dbReference type="EMBL" id="KN726165">
    <property type="protein sequence ID" value="KIH69398.1"/>
    <property type="molecule type" value="Genomic_DNA"/>
</dbReference>
<accession>A0A0C2DHI1</accession>